<sequence length="1332" mass="152508">MAAANGHLHPSMNWDADDLVEEYKKFKQKTELAFKSFLKDTEPEQQVSYILLWVGSQGLDLFNSWEFTDAGDAKKPDKILEKFETHLEPKTNHRIYRYEFQGIQQKPDEPIDDYVARLKNVAKKCKFKDDAETKDRLVDQLIWGCIHKKVQKTLVGKPDLTLKDAMDTARAFEATQKQMSSLSMQTGTSSSNRVDAVSKKTYQAGSKQKQPHMYKTYKQSTKSCRYCGNTHEFGDRAKCPAYGSNCNACGKPNHWGKMCRAKNRPQPTQNKPQQPRRYGKQKQRHVHLQREDQLSSESEGESLTIGTVYIHDMGNKEQKSQDEAYTSFQIRKKLGRKTTNIDLKLKIDTGAQSNVMPIQHYAKLCPEHMMKDGRVKSGILTPSDVILTAYGGARIPHLGKAQIEGKHKGRKVKCSFFITKAEGPIILGLKACQQLDIIRINHEVKTSQRIDSDVPIKDRPPIRNKEECIAMYPECFDNTVGCFDEEYHITVDPTVEQVVHPPRRVPLELREKLREQLNEMVEKGVINQVTQPTDWVNSIVVKEKPNGKLRVCLDPRDLNNALKRDHYPTPTLEEITPSLAGAKIFSKLDASNGYWNIKIDEESSLLTTFNTPFGRFKFNRLPFGLKVSQDVFQRKVDETYRGCKGAIGIADDIQVFGKTERDHDLHLHEAMEKTRQAGIKLNAAKCTIKESECTFFGMIYSADGVKPDPEKVEAITNMEEPRDEKELRSFLGLIQYMSSFIPRLADHTASIRELLKEDVEYDWCASHTRDFNKIKQLISEDINPAVLRQRETSHSTESRYANIEREMLAVVYGCEKFKTYLYGRRFTIESDHKPLEQIDRKNLTKAPARLQRLLLRIQEYDYHLKYKPGNEMLVADALSRLSPSEKEEMAGLKVQIHHLVNVTTTKLEQIQEETSKDEELQTITRGWPEKRSEVQPLIREYWTIRDDISIENGVLLAGSRIIIPKSLQKEVLQTIHEGHMGEEKCKLRAKSAVYWIGMYKEIEKMVQTCRTCKKYQNSQQKEEMTPTETPSRPWKKLGADLFYLNQKWFLLVVDYYSKFPIVKTLKSLKASTVTQAFKGIFAEQGIPDEVICDNGTQFTSQEFRQAAEEYGFRITTSSPYYPKGHGFIERQVQTVKKTLTKSLETGEDPNLALLTLRTTPLRTDTKSPAELLNGRRYKTRLPTKVHPPADQEEVMGKLTAAQEKSKKQYDRQAQRLPELVRGQTVHIQEPIKKTWTPGQIVGKADTPKSYVVETESGKQMRRNRVHIRPTPEATTTMSPAKKETTTTTTTDNEAAAQPTTTTTETPTPTVTTPCATKSTRSRTNILPPKRYR</sequence>
<evidence type="ECO:0000313" key="14">
    <source>
        <dbReference type="RefSeq" id="XP_019628682.1"/>
    </source>
</evidence>
<evidence type="ECO:0000256" key="6">
    <source>
        <dbReference type="ARBA" id="ARBA00022759"/>
    </source>
</evidence>
<feature type="region of interest" description="Disordered" evidence="10">
    <location>
        <begin position="260"/>
        <end position="300"/>
    </location>
</feature>
<comment type="similarity">
    <text evidence="1">Belongs to the beta type-B retroviral polymerase family. HERV class-II K(HML-2) pol subfamily.</text>
</comment>
<evidence type="ECO:0000256" key="3">
    <source>
        <dbReference type="ARBA" id="ARBA00022679"/>
    </source>
</evidence>
<name>A0A6P4ZC64_BRABE</name>
<dbReference type="InterPro" id="IPR041588">
    <property type="entry name" value="Integrase_H2C2"/>
</dbReference>
<keyword evidence="5" id="KW-0540">Nuclease</keyword>
<keyword evidence="6" id="KW-0255">Endonuclease</keyword>
<dbReference type="Gene3D" id="3.10.10.10">
    <property type="entry name" value="HIV Type 1 Reverse Transcriptase, subunit A, domain 1"/>
    <property type="match status" value="1"/>
</dbReference>
<dbReference type="Pfam" id="PF00665">
    <property type="entry name" value="rve"/>
    <property type="match status" value="1"/>
</dbReference>
<dbReference type="InterPro" id="IPR043502">
    <property type="entry name" value="DNA/RNA_pol_sf"/>
</dbReference>
<dbReference type="GeneID" id="109473246"/>
<feature type="compositionally biased region" description="Low complexity" evidence="10">
    <location>
        <begin position="1274"/>
        <end position="1318"/>
    </location>
</feature>
<dbReference type="Pfam" id="PF00078">
    <property type="entry name" value="RVT_1"/>
    <property type="match status" value="1"/>
</dbReference>
<dbReference type="GO" id="GO:0003964">
    <property type="term" value="F:RNA-directed DNA polymerase activity"/>
    <property type="evidence" value="ECO:0007669"/>
    <property type="project" value="UniProtKB-KW"/>
</dbReference>
<dbReference type="Gene3D" id="3.30.420.10">
    <property type="entry name" value="Ribonuclease H-like superfamily/Ribonuclease H"/>
    <property type="match status" value="1"/>
</dbReference>
<dbReference type="RefSeq" id="XP_019628682.1">
    <property type="nucleotide sequence ID" value="XM_019773123.1"/>
</dbReference>
<dbReference type="InterPro" id="IPR000477">
    <property type="entry name" value="RT_dom"/>
</dbReference>
<keyword evidence="8" id="KW-0695">RNA-directed DNA polymerase</keyword>
<dbReference type="PANTHER" id="PTHR37984:SF7">
    <property type="entry name" value="INTEGRASE CATALYTIC DOMAIN-CONTAINING PROTEIN"/>
    <property type="match status" value="1"/>
</dbReference>
<evidence type="ECO:0000313" key="13">
    <source>
        <dbReference type="Proteomes" id="UP000515135"/>
    </source>
</evidence>
<feature type="region of interest" description="Disordered" evidence="10">
    <location>
        <begin position="1268"/>
        <end position="1332"/>
    </location>
</feature>
<dbReference type="FunFam" id="3.30.70.270:FF:000023">
    <property type="entry name" value="Pol"/>
    <property type="match status" value="1"/>
</dbReference>
<protein>
    <recommendedName>
        <fullName evidence="9">Gypsy retrotransposon integrase-like protein 1</fullName>
        <ecNumber evidence="2">3.1.26.4</ecNumber>
    </recommendedName>
</protein>
<proteinExistence type="inferred from homology"/>
<dbReference type="FunFam" id="1.10.340.70:FF:000003">
    <property type="entry name" value="Protein CBG25708"/>
    <property type="match status" value="1"/>
</dbReference>
<keyword evidence="7" id="KW-0378">Hydrolase</keyword>
<feature type="domain" description="Integrase catalytic" evidence="12">
    <location>
        <begin position="1029"/>
        <end position="1196"/>
    </location>
</feature>
<gene>
    <name evidence="14" type="primary">LOC109473246</name>
</gene>
<dbReference type="KEGG" id="bbel:109473246"/>
<dbReference type="Pfam" id="PF17921">
    <property type="entry name" value="Integrase_H2C2"/>
    <property type="match status" value="1"/>
</dbReference>
<dbReference type="CDD" id="cd09274">
    <property type="entry name" value="RNase_HI_RT_Ty3"/>
    <property type="match status" value="1"/>
</dbReference>
<evidence type="ECO:0000256" key="8">
    <source>
        <dbReference type="ARBA" id="ARBA00022918"/>
    </source>
</evidence>
<dbReference type="SUPFAM" id="SSF56672">
    <property type="entry name" value="DNA/RNA polymerases"/>
    <property type="match status" value="1"/>
</dbReference>
<dbReference type="PROSITE" id="PS50994">
    <property type="entry name" value="INTEGRASE"/>
    <property type="match status" value="1"/>
</dbReference>
<dbReference type="Pfam" id="PF17917">
    <property type="entry name" value="RT_RNaseH"/>
    <property type="match status" value="1"/>
</dbReference>
<evidence type="ECO:0000256" key="7">
    <source>
        <dbReference type="ARBA" id="ARBA00022801"/>
    </source>
</evidence>
<evidence type="ECO:0000256" key="2">
    <source>
        <dbReference type="ARBA" id="ARBA00012180"/>
    </source>
</evidence>
<evidence type="ECO:0000259" key="11">
    <source>
        <dbReference type="PROSITE" id="PS50878"/>
    </source>
</evidence>
<dbReference type="SUPFAM" id="SSF47353">
    <property type="entry name" value="Retrovirus capsid dimerization domain-like"/>
    <property type="match status" value="1"/>
</dbReference>
<accession>A0A6P4ZC64</accession>
<dbReference type="InterPro" id="IPR050951">
    <property type="entry name" value="Retrovirus_Pol_polyprotein"/>
</dbReference>
<dbReference type="InterPro" id="IPR012337">
    <property type="entry name" value="RNaseH-like_sf"/>
</dbReference>
<keyword evidence="13" id="KW-1185">Reference proteome</keyword>
<feature type="compositionally biased region" description="Basic residues" evidence="10">
    <location>
        <begin position="277"/>
        <end position="287"/>
    </location>
</feature>
<dbReference type="FunFam" id="3.30.420.10:FF:000063">
    <property type="entry name" value="Retrovirus-related Pol polyprotein from transposon 297-like Protein"/>
    <property type="match status" value="1"/>
</dbReference>
<evidence type="ECO:0000256" key="5">
    <source>
        <dbReference type="ARBA" id="ARBA00022722"/>
    </source>
</evidence>
<dbReference type="InterPro" id="IPR036397">
    <property type="entry name" value="RNaseH_sf"/>
</dbReference>
<dbReference type="PROSITE" id="PS50878">
    <property type="entry name" value="RT_POL"/>
    <property type="match status" value="1"/>
</dbReference>
<dbReference type="GO" id="GO:0015074">
    <property type="term" value="P:DNA integration"/>
    <property type="evidence" value="ECO:0007669"/>
    <property type="project" value="InterPro"/>
</dbReference>
<dbReference type="Gene3D" id="1.10.1200.30">
    <property type="match status" value="1"/>
</dbReference>
<dbReference type="GO" id="GO:0003676">
    <property type="term" value="F:nucleic acid binding"/>
    <property type="evidence" value="ECO:0007669"/>
    <property type="project" value="InterPro"/>
</dbReference>
<organism evidence="13 14">
    <name type="scientific">Branchiostoma belcheri</name>
    <name type="common">Amphioxus</name>
    <dbReference type="NCBI Taxonomy" id="7741"/>
    <lineage>
        <taxon>Eukaryota</taxon>
        <taxon>Metazoa</taxon>
        <taxon>Chordata</taxon>
        <taxon>Cephalochordata</taxon>
        <taxon>Leptocardii</taxon>
        <taxon>Amphioxiformes</taxon>
        <taxon>Branchiostomatidae</taxon>
        <taxon>Branchiostoma</taxon>
    </lineage>
</organism>
<reference evidence="14" key="1">
    <citation type="submission" date="2025-08" db="UniProtKB">
        <authorList>
            <consortium name="RefSeq"/>
        </authorList>
    </citation>
    <scope>IDENTIFICATION</scope>
    <source>
        <tissue evidence="14">Gonad</tissue>
    </source>
</reference>
<evidence type="ECO:0000256" key="10">
    <source>
        <dbReference type="SAM" id="MobiDB-lite"/>
    </source>
</evidence>
<dbReference type="PANTHER" id="PTHR37984">
    <property type="entry name" value="PROTEIN CBG26694"/>
    <property type="match status" value="1"/>
</dbReference>
<dbReference type="GO" id="GO:0004523">
    <property type="term" value="F:RNA-DNA hybrid ribonuclease activity"/>
    <property type="evidence" value="ECO:0007669"/>
    <property type="project" value="UniProtKB-EC"/>
</dbReference>
<feature type="domain" description="Reverse transcriptase" evidence="11">
    <location>
        <begin position="523"/>
        <end position="700"/>
    </location>
</feature>
<evidence type="ECO:0000256" key="1">
    <source>
        <dbReference type="ARBA" id="ARBA00010879"/>
    </source>
</evidence>
<dbReference type="EC" id="3.1.26.4" evidence="2"/>
<evidence type="ECO:0000256" key="4">
    <source>
        <dbReference type="ARBA" id="ARBA00022695"/>
    </source>
</evidence>
<dbReference type="InterPro" id="IPR043128">
    <property type="entry name" value="Rev_trsase/Diguanyl_cyclase"/>
</dbReference>
<dbReference type="InterPro" id="IPR041373">
    <property type="entry name" value="RT_RNaseH"/>
</dbReference>
<dbReference type="CDD" id="cd01647">
    <property type="entry name" value="RT_LTR"/>
    <property type="match status" value="1"/>
</dbReference>
<keyword evidence="3" id="KW-0808">Transferase</keyword>
<dbReference type="Gene3D" id="3.30.70.270">
    <property type="match status" value="2"/>
</dbReference>
<keyword evidence="4" id="KW-0548">Nucleotidyltransferase</keyword>
<evidence type="ECO:0000259" key="12">
    <source>
        <dbReference type="PROSITE" id="PS50994"/>
    </source>
</evidence>
<dbReference type="Gene3D" id="1.10.340.70">
    <property type="match status" value="1"/>
</dbReference>
<dbReference type="CDD" id="cd05481">
    <property type="entry name" value="retropepsin_like_LTR_1"/>
    <property type="match status" value="1"/>
</dbReference>
<dbReference type="FunFam" id="3.10.10.10:FF:000003">
    <property type="entry name" value="Retrovirus-related Pol polyprotein from transposon 297-like Protein"/>
    <property type="match status" value="1"/>
</dbReference>
<dbReference type="Proteomes" id="UP000515135">
    <property type="component" value="Unplaced"/>
</dbReference>
<dbReference type="SUPFAM" id="SSF53098">
    <property type="entry name" value="Ribonuclease H-like"/>
    <property type="match status" value="1"/>
</dbReference>
<dbReference type="InterPro" id="IPR008916">
    <property type="entry name" value="Retrov_capsid_C"/>
</dbReference>
<dbReference type="OrthoDB" id="6118683at2759"/>
<evidence type="ECO:0000256" key="9">
    <source>
        <dbReference type="ARBA" id="ARBA00039658"/>
    </source>
</evidence>
<dbReference type="InterPro" id="IPR001584">
    <property type="entry name" value="Integrase_cat-core"/>
</dbReference>